<dbReference type="PANTHER" id="PTHR42760:SF133">
    <property type="entry name" value="3-OXOACYL-[ACYL-CARRIER-PROTEIN] REDUCTASE"/>
    <property type="match status" value="1"/>
</dbReference>
<evidence type="ECO:0000256" key="1">
    <source>
        <dbReference type="ARBA" id="ARBA00006484"/>
    </source>
</evidence>
<dbReference type="Gene3D" id="3.40.50.720">
    <property type="entry name" value="NAD(P)-binding Rossmann-like Domain"/>
    <property type="match status" value="1"/>
</dbReference>
<dbReference type="PROSITE" id="PS00061">
    <property type="entry name" value="ADH_SHORT"/>
    <property type="match status" value="1"/>
</dbReference>
<keyword evidence="2" id="KW-0560">Oxidoreductase</keyword>
<dbReference type="Proteomes" id="UP000239089">
    <property type="component" value="Unassembled WGS sequence"/>
</dbReference>
<dbReference type="PANTHER" id="PTHR42760">
    <property type="entry name" value="SHORT-CHAIN DEHYDROGENASES/REDUCTASES FAMILY MEMBER"/>
    <property type="match status" value="1"/>
</dbReference>
<evidence type="ECO:0000313" key="4">
    <source>
        <dbReference type="EMBL" id="PPQ26936.1"/>
    </source>
</evidence>
<dbReference type="Pfam" id="PF13561">
    <property type="entry name" value="adh_short_C2"/>
    <property type="match status" value="1"/>
</dbReference>
<dbReference type="OrthoDB" id="9805986at2"/>
<keyword evidence="5" id="KW-1185">Reference proteome</keyword>
<evidence type="ECO:0000256" key="2">
    <source>
        <dbReference type="ARBA" id="ARBA00023002"/>
    </source>
</evidence>
<proteinExistence type="inferred from homology"/>
<dbReference type="PRINTS" id="PR00081">
    <property type="entry name" value="GDHRDH"/>
</dbReference>
<dbReference type="EMBL" id="NHSJ01000129">
    <property type="protein sequence ID" value="PPQ26936.1"/>
    <property type="molecule type" value="Genomic_DNA"/>
</dbReference>
<dbReference type="InterPro" id="IPR036291">
    <property type="entry name" value="NAD(P)-bd_dom_sf"/>
</dbReference>
<sequence length="259" mass="27487">MFVINPMSLEGRTIVVTGAAQGIGLAICDLAQKLGANLVMIDVKADALDAASRNFEPSRILTRAGSVTDEAFVAEAMAEAKEKFGALHGLVNNAGITRPAMLEKMTAQQWSDVISVNLTGPYIVLQAFGRSVISRHEAGDEAPAAVVNISSVTGRKGTIGQINYSAAKSGLFGVTMSAALEWAKFGIRCNAVCYGLVETEMTEVIRGEKFRDKMLARIPMGRFTSPEESAKPVCFLLSEAASYITGQILSVDGGTFMSP</sequence>
<dbReference type="PRINTS" id="PR00080">
    <property type="entry name" value="SDRFAMILY"/>
</dbReference>
<dbReference type="InterPro" id="IPR020904">
    <property type="entry name" value="Sc_DH/Rdtase_CS"/>
</dbReference>
<dbReference type="InterPro" id="IPR057326">
    <property type="entry name" value="KR_dom"/>
</dbReference>
<dbReference type="InterPro" id="IPR002347">
    <property type="entry name" value="SDR_fam"/>
</dbReference>
<evidence type="ECO:0000259" key="3">
    <source>
        <dbReference type="SMART" id="SM00822"/>
    </source>
</evidence>
<dbReference type="GO" id="GO:0016616">
    <property type="term" value="F:oxidoreductase activity, acting on the CH-OH group of donors, NAD or NADP as acceptor"/>
    <property type="evidence" value="ECO:0007669"/>
    <property type="project" value="UniProtKB-ARBA"/>
</dbReference>
<dbReference type="FunFam" id="3.40.50.720:FF:000173">
    <property type="entry name" value="3-oxoacyl-[acyl-carrier protein] reductase"/>
    <property type="match status" value="1"/>
</dbReference>
<gene>
    <name evidence="4" type="ORF">CCR94_21170</name>
</gene>
<feature type="domain" description="Ketoreductase" evidence="3">
    <location>
        <begin position="12"/>
        <end position="185"/>
    </location>
</feature>
<dbReference type="AlphaFoldDB" id="A0A2S6MX51"/>
<name>A0A2S6MX51_9HYPH</name>
<reference evidence="4 5" key="1">
    <citation type="journal article" date="2018" name="Arch. Microbiol.">
        <title>New insights into the metabolic potential of the phototrophic purple bacterium Rhodopila globiformis DSM 161(T) from its draft genome sequence and evidence for a vanadium-dependent nitrogenase.</title>
        <authorList>
            <person name="Imhoff J.F."/>
            <person name="Rahn T."/>
            <person name="Kunzel S."/>
            <person name="Neulinger S.C."/>
        </authorList>
    </citation>
    <scope>NUCLEOTIDE SEQUENCE [LARGE SCALE GENOMIC DNA]</scope>
    <source>
        <strain evidence="4 5">DSM 16996</strain>
    </source>
</reference>
<evidence type="ECO:0000313" key="5">
    <source>
        <dbReference type="Proteomes" id="UP000239089"/>
    </source>
</evidence>
<dbReference type="SUPFAM" id="SSF51735">
    <property type="entry name" value="NAD(P)-binding Rossmann-fold domains"/>
    <property type="match status" value="1"/>
</dbReference>
<comment type="caution">
    <text evidence="4">The sequence shown here is derived from an EMBL/GenBank/DDBJ whole genome shotgun (WGS) entry which is preliminary data.</text>
</comment>
<accession>A0A2S6MX51</accession>
<comment type="similarity">
    <text evidence="1">Belongs to the short-chain dehydrogenases/reductases (SDR) family.</text>
</comment>
<dbReference type="SMART" id="SM00822">
    <property type="entry name" value="PKS_KR"/>
    <property type="match status" value="1"/>
</dbReference>
<protein>
    <submittedName>
        <fullName evidence="4">3-oxoacyl-ACP reductase</fullName>
    </submittedName>
</protein>
<organism evidence="4 5">
    <name type="scientific">Rhodoblastus sphagnicola</name>
    <dbReference type="NCBI Taxonomy" id="333368"/>
    <lineage>
        <taxon>Bacteria</taxon>
        <taxon>Pseudomonadati</taxon>
        <taxon>Pseudomonadota</taxon>
        <taxon>Alphaproteobacteria</taxon>
        <taxon>Hyphomicrobiales</taxon>
        <taxon>Rhodoblastaceae</taxon>
        <taxon>Rhodoblastus</taxon>
    </lineage>
</organism>